<dbReference type="GeneID" id="17271958"/>
<protein>
    <submittedName>
        <fullName evidence="2">Uncharacterized protein</fullName>
    </submittedName>
</protein>
<reference evidence="3" key="1">
    <citation type="journal article" date="2013" name="Nature">
        <title>Pan genome of the phytoplankton Emiliania underpins its global distribution.</title>
        <authorList>
            <person name="Read B.A."/>
            <person name="Kegel J."/>
            <person name="Klute M.J."/>
            <person name="Kuo A."/>
            <person name="Lefebvre S.C."/>
            <person name="Maumus F."/>
            <person name="Mayer C."/>
            <person name="Miller J."/>
            <person name="Monier A."/>
            <person name="Salamov A."/>
            <person name="Young J."/>
            <person name="Aguilar M."/>
            <person name="Claverie J.M."/>
            <person name="Frickenhaus S."/>
            <person name="Gonzalez K."/>
            <person name="Herman E.K."/>
            <person name="Lin Y.C."/>
            <person name="Napier J."/>
            <person name="Ogata H."/>
            <person name="Sarno A.F."/>
            <person name="Shmutz J."/>
            <person name="Schroeder D."/>
            <person name="de Vargas C."/>
            <person name="Verret F."/>
            <person name="von Dassow P."/>
            <person name="Valentin K."/>
            <person name="Van de Peer Y."/>
            <person name="Wheeler G."/>
            <person name="Dacks J.B."/>
            <person name="Delwiche C.F."/>
            <person name="Dyhrman S.T."/>
            <person name="Glockner G."/>
            <person name="John U."/>
            <person name="Richards T."/>
            <person name="Worden A.Z."/>
            <person name="Zhang X."/>
            <person name="Grigoriev I.V."/>
            <person name="Allen A.E."/>
            <person name="Bidle K."/>
            <person name="Borodovsky M."/>
            <person name="Bowler C."/>
            <person name="Brownlee C."/>
            <person name="Cock J.M."/>
            <person name="Elias M."/>
            <person name="Gladyshev V.N."/>
            <person name="Groth M."/>
            <person name="Guda C."/>
            <person name="Hadaegh A."/>
            <person name="Iglesias-Rodriguez M.D."/>
            <person name="Jenkins J."/>
            <person name="Jones B.M."/>
            <person name="Lawson T."/>
            <person name="Leese F."/>
            <person name="Lindquist E."/>
            <person name="Lobanov A."/>
            <person name="Lomsadze A."/>
            <person name="Malik S.B."/>
            <person name="Marsh M.E."/>
            <person name="Mackinder L."/>
            <person name="Mock T."/>
            <person name="Mueller-Roeber B."/>
            <person name="Pagarete A."/>
            <person name="Parker M."/>
            <person name="Probert I."/>
            <person name="Quesneville H."/>
            <person name="Raines C."/>
            <person name="Rensing S.A."/>
            <person name="Riano-Pachon D.M."/>
            <person name="Richier S."/>
            <person name="Rokitta S."/>
            <person name="Shiraiwa Y."/>
            <person name="Soanes D.M."/>
            <person name="van der Giezen M."/>
            <person name="Wahlund T.M."/>
            <person name="Williams B."/>
            <person name="Wilson W."/>
            <person name="Wolfe G."/>
            <person name="Wurch L.L."/>
        </authorList>
    </citation>
    <scope>NUCLEOTIDE SEQUENCE</scope>
</reference>
<dbReference type="GeneID" id="17252445"/>
<reference evidence="2" key="2">
    <citation type="submission" date="2024-10" db="UniProtKB">
        <authorList>
            <consortium name="EnsemblProtists"/>
        </authorList>
    </citation>
    <scope>IDENTIFICATION</scope>
</reference>
<organism evidence="2 3">
    <name type="scientific">Emiliania huxleyi (strain CCMP1516)</name>
    <dbReference type="NCBI Taxonomy" id="280463"/>
    <lineage>
        <taxon>Eukaryota</taxon>
        <taxon>Haptista</taxon>
        <taxon>Haptophyta</taxon>
        <taxon>Prymnesiophyceae</taxon>
        <taxon>Isochrysidales</taxon>
        <taxon>Noelaerhabdaceae</taxon>
        <taxon>Emiliania</taxon>
    </lineage>
</organism>
<dbReference type="KEGG" id="ehx:EMIHUDRAFT_460127"/>
<keyword evidence="1" id="KW-0812">Transmembrane</keyword>
<dbReference type="RefSeq" id="XP_005778841.1">
    <property type="nucleotide sequence ID" value="XM_005778784.1"/>
</dbReference>
<feature type="transmembrane region" description="Helical" evidence="1">
    <location>
        <begin position="40"/>
        <end position="57"/>
    </location>
</feature>
<keyword evidence="1" id="KW-1133">Transmembrane helix</keyword>
<sequence length="330" mass="35843">MRAATILAFLHGVSLGVLWECASMAVLIAASIVEYSLGTLSMAVVFVGIACGAFACARQAQLARPLLSILAFRLSAQCAMTFGTGSVLLATLLHDTPACTSSTIRSSAWRAPLVPLLRGVLPPRLLRRIFGVVPPRAPPFLRLLAAVLSHEWLGWAFALPGTISFRPSPHMRGGSLATGGGGGEGGWLAVRELAGVYTYGCYDSVHADRAYIFRYKAFWIRPAAADLLHTSGSLLLKMVLMHAYAALFMLLAQPNHRDAFAAELRRRVDRVRRRVAPRPPVRRIAIEPGDVCAFCHEELLQPPPREISAEVHSHRGTSTPGLQRLALRAW</sequence>
<dbReference type="PaxDb" id="2903-EOD06296"/>
<dbReference type="EnsemblProtists" id="EOD26412">
    <property type="protein sequence ID" value="EOD26412"/>
    <property type="gene ID" value="EMIHUDRAFT_450270"/>
</dbReference>
<evidence type="ECO:0000313" key="2">
    <source>
        <dbReference type="EnsemblProtists" id="EOD26412"/>
    </source>
</evidence>
<proteinExistence type="predicted"/>
<accession>A0A0D3JSC7</accession>
<name>A0A0D3JSC7_EMIH1</name>
<dbReference type="HOGENOM" id="CLU_843145_0_0_1"/>
<dbReference type="EnsemblProtists" id="EOD06296">
    <property type="protein sequence ID" value="EOD06296"/>
    <property type="gene ID" value="EMIHUDRAFT_460127"/>
</dbReference>
<keyword evidence="3" id="KW-1185">Reference proteome</keyword>
<feature type="transmembrane region" description="Helical" evidence="1">
    <location>
        <begin position="69"/>
        <end position="93"/>
    </location>
</feature>
<dbReference type="AlphaFoldDB" id="A0A0D3JSC7"/>
<keyword evidence="1" id="KW-0472">Membrane</keyword>
<evidence type="ECO:0000256" key="1">
    <source>
        <dbReference type="SAM" id="Phobius"/>
    </source>
</evidence>
<dbReference type="KEGG" id="ehx:EMIHUDRAFT_450270"/>
<dbReference type="Proteomes" id="UP000013827">
    <property type="component" value="Unassembled WGS sequence"/>
</dbReference>
<evidence type="ECO:0000313" key="3">
    <source>
        <dbReference type="Proteomes" id="UP000013827"/>
    </source>
</evidence>
<dbReference type="RefSeq" id="XP_005758725.1">
    <property type="nucleotide sequence ID" value="XM_005758668.1"/>
</dbReference>